<accession>A0A562KU68</accession>
<feature type="transmembrane region" description="Helical" evidence="3">
    <location>
        <begin position="158"/>
        <end position="177"/>
    </location>
</feature>
<evidence type="ECO:0000259" key="4">
    <source>
        <dbReference type="PROSITE" id="PS50887"/>
    </source>
</evidence>
<keyword evidence="3" id="KW-0472">Membrane</keyword>
<keyword evidence="3" id="KW-1133">Transmembrane helix</keyword>
<dbReference type="PANTHER" id="PTHR45138">
    <property type="entry name" value="REGULATORY COMPONENTS OF SENSORY TRANSDUCTION SYSTEM"/>
    <property type="match status" value="1"/>
</dbReference>
<dbReference type="InterPro" id="IPR000160">
    <property type="entry name" value="GGDEF_dom"/>
</dbReference>
<keyword evidence="3" id="KW-0812">Transmembrane</keyword>
<dbReference type="GO" id="GO:0052621">
    <property type="term" value="F:diguanylate cyclase activity"/>
    <property type="evidence" value="ECO:0007669"/>
    <property type="project" value="UniProtKB-EC"/>
</dbReference>
<dbReference type="CDD" id="cd01949">
    <property type="entry name" value="GGDEF"/>
    <property type="match status" value="1"/>
</dbReference>
<feature type="domain" description="GGDEF" evidence="4">
    <location>
        <begin position="225"/>
        <end position="355"/>
    </location>
</feature>
<protein>
    <recommendedName>
        <fullName evidence="2">diguanylate cyclase</fullName>
        <ecNumber evidence="2">2.7.7.65</ecNumber>
    </recommendedName>
</protein>
<keyword evidence="6" id="KW-1185">Reference proteome</keyword>
<comment type="cofactor">
    <cofactor evidence="1">
        <name>Mg(2+)</name>
        <dbReference type="ChEBI" id="CHEBI:18420"/>
    </cofactor>
</comment>
<dbReference type="PANTHER" id="PTHR45138:SF24">
    <property type="entry name" value="DIGUANYLATE CYCLASE DGCC-RELATED"/>
    <property type="match status" value="1"/>
</dbReference>
<dbReference type="OrthoDB" id="9803824at2"/>
<feature type="transmembrane region" description="Helical" evidence="3">
    <location>
        <begin position="127"/>
        <end position="146"/>
    </location>
</feature>
<evidence type="ECO:0000313" key="5">
    <source>
        <dbReference type="EMBL" id="TWH98886.1"/>
    </source>
</evidence>
<organism evidence="5 6">
    <name type="scientific">Luteimonas cucumeris</name>
    <dbReference type="NCBI Taxonomy" id="985012"/>
    <lineage>
        <taxon>Bacteria</taxon>
        <taxon>Pseudomonadati</taxon>
        <taxon>Pseudomonadota</taxon>
        <taxon>Gammaproteobacteria</taxon>
        <taxon>Lysobacterales</taxon>
        <taxon>Lysobacteraceae</taxon>
        <taxon>Luteimonas</taxon>
    </lineage>
</organism>
<dbReference type="InterPro" id="IPR029787">
    <property type="entry name" value="Nucleotide_cyclase"/>
</dbReference>
<dbReference type="AlphaFoldDB" id="A0A562KU68"/>
<dbReference type="SMART" id="SM00267">
    <property type="entry name" value="GGDEF"/>
    <property type="match status" value="1"/>
</dbReference>
<feature type="transmembrane region" description="Helical" evidence="3">
    <location>
        <begin position="92"/>
        <end position="115"/>
    </location>
</feature>
<dbReference type="GO" id="GO:0005886">
    <property type="term" value="C:plasma membrane"/>
    <property type="evidence" value="ECO:0007669"/>
    <property type="project" value="TreeGrafter"/>
</dbReference>
<evidence type="ECO:0000256" key="1">
    <source>
        <dbReference type="ARBA" id="ARBA00001946"/>
    </source>
</evidence>
<dbReference type="GO" id="GO:0043709">
    <property type="term" value="P:cell adhesion involved in single-species biofilm formation"/>
    <property type="evidence" value="ECO:0007669"/>
    <property type="project" value="TreeGrafter"/>
</dbReference>
<dbReference type="PROSITE" id="PS50887">
    <property type="entry name" value="GGDEF"/>
    <property type="match status" value="1"/>
</dbReference>
<sequence length="495" mass="54863">MASAAPPAGHAHARSLHCPHLAYPRRLYLLRGVGLGLLLLMLAAILHHRQVPWTAWLGPLLHCLLWPHVAYRLWCRWPYRRTARHQLLLDHFLVGAWTPLIAFNLPASAIALAAILAIGTTLGGARVAWRGLACHAAGVVAGLLVYGVHVQLRPTLEYVLASLPLLLLLPAGIGHFSHHVMDQLQRRHVELERQGSHDGLSGLFNRSHWETAVRTEFSRSRRTGQPATLMLVDLDHFKQVNDLYGHAAGDQTILNFANLLRRHLRDFDVPGRYGGEEFGILLPDTTSSEALALANRLRESLHAQPVLADHMVTASFGIAELVVGIDNHSAWIRATDRLLYNAKYSGRDRIIVRGREDQAGGGATDRTTLRPAMSSREPEVLSQLLQGIDISGTPIAMFDPSDRLVLANDAYLALHCLPGGVDRYADIVHHCHRQRCGPVIDADSADEWLQRIAGVRRSQPWRAFRVDTYDGRSLRAAETCFNDGWIIASFVAVGH</sequence>
<name>A0A562KU68_9GAMM</name>
<dbReference type="NCBIfam" id="TIGR00254">
    <property type="entry name" value="GGDEF"/>
    <property type="match status" value="1"/>
</dbReference>
<dbReference type="RefSeq" id="WP_144900751.1">
    <property type="nucleotide sequence ID" value="NZ_VLKN01000017.1"/>
</dbReference>
<feature type="transmembrane region" description="Helical" evidence="3">
    <location>
        <begin position="28"/>
        <end position="47"/>
    </location>
</feature>
<comment type="caution">
    <text evidence="5">The sequence shown here is derived from an EMBL/GenBank/DDBJ whole genome shotgun (WGS) entry which is preliminary data.</text>
</comment>
<dbReference type="SUPFAM" id="SSF55073">
    <property type="entry name" value="Nucleotide cyclase"/>
    <property type="match status" value="1"/>
</dbReference>
<dbReference type="InterPro" id="IPR043128">
    <property type="entry name" value="Rev_trsase/Diguanyl_cyclase"/>
</dbReference>
<dbReference type="Proteomes" id="UP000315167">
    <property type="component" value="Unassembled WGS sequence"/>
</dbReference>
<dbReference type="EMBL" id="VLKN01000017">
    <property type="protein sequence ID" value="TWH98886.1"/>
    <property type="molecule type" value="Genomic_DNA"/>
</dbReference>
<dbReference type="Gene3D" id="3.30.70.270">
    <property type="match status" value="1"/>
</dbReference>
<dbReference type="EC" id="2.7.7.65" evidence="2"/>
<evidence type="ECO:0000256" key="3">
    <source>
        <dbReference type="SAM" id="Phobius"/>
    </source>
</evidence>
<evidence type="ECO:0000313" key="6">
    <source>
        <dbReference type="Proteomes" id="UP000315167"/>
    </source>
</evidence>
<gene>
    <name evidence="5" type="ORF">IP90_03271</name>
</gene>
<reference evidence="5 6" key="1">
    <citation type="journal article" date="2015" name="Stand. Genomic Sci.">
        <title>Genomic Encyclopedia of Bacterial and Archaeal Type Strains, Phase III: the genomes of soil and plant-associated and newly described type strains.</title>
        <authorList>
            <person name="Whitman W.B."/>
            <person name="Woyke T."/>
            <person name="Klenk H.P."/>
            <person name="Zhou Y."/>
            <person name="Lilburn T.G."/>
            <person name="Beck B.J."/>
            <person name="De Vos P."/>
            <person name="Vandamme P."/>
            <person name="Eisen J.A."/>
            <person name="Garrity G."/>
            <person name="Hugenholtz P."/>
            <person name="Kyrpides N.C."/>
        </authorList>
    </citation>
    <scope>NUCLEOTIDE SEQUENCE [LARGE SCALE GENOMIC DNA]</scope>
    <source>
        <strain evidence="5 6">CGMCC 1.10821</strain>
    </source>
</reference>
<feature type="transmembrane region" description="Helical" evidence="3">
    <location>
        <begin position="53"/>
        <end position="71"/>
    </location>
</feature>
<dbReference type="FunFam" id="3.30.70.270:FF:000001">
    <property type="entry name" value="Diguanylate cyclase domain protein"/>
    <property type="match status" value="1"/>
</dbReference>
<dbReference type="InterPro" id="IPR050469">
    <property type="entry name" value="Diguanylate_Cyclase"/>
</dbReference>
<dbReference type="Pfam" id="PF00990">
    <property type="entry name" value="GGDEF"/>
    <property type="match status" value="1"/>
</dbReference>
<proteinExistence type="predicted"/>
<dbReference type="Pfam" id="PF05230">
    <property type="entry name" value="MASE2"/>
    <property type="match status" value="1"/>
</dbReference>
<dbReference type="InterPro" id="IPR007894">
    <property type="entry name" value="MASE2"/>
</dbReference>
<evidence type="ECO:0000256" key="2">
    <source>
        <dbReference type="ARBA" id="ARBA00012528"/>
    </source>
</evidence>
<dbReference type="GO" id="GO:1902201">
    <property type="term" value="P:negative regulation of bacterial-type flagellum-dependent cell motility"/>
    <property type="evidence" value="ECO:0007669"/>
    <property type="project" value="TreeGrafter"/>
</dbReference>